<feature type="compositionally biased region" description="Low complexity" evidence="1">
    <location>
        <begin position="13"/>
        <end position="22"/>
    </location>
</feature>
<comment type="caution">
    <text evidence="2">The sequence shown here is derived from an EMBL/GenBank/DDBJ whole genome shotgun (WGS) entry which is preliminary data.</text>
</comment>
<evidence type="ECO:0008006" key="4">
    <source>
        <dbReference type="Google" id="ProtNLM"/>
    </source>
</evidence>
<dbReference type="EMBL" id="JAAAIP010002396">
    <property type="protein sequence ID" value="KAG0300315.1"/>
    <property type="molecule type" value="Genomic_DNA"/>
</dbReference>
<feature type="compositionally biased region" description="Basic and acidic residues" evidence="1">
    <location>
        <begin position="1"/>
        <end position="10"/>
    </location>
</feature>
<reference evidence="2" key="1">
    <citation type="journal article" date="2020" name="Fungal Divers.">
        <title>Resolving the Mortierellaceae phylogeny through synthesis of multi-gene phylogenetics and phylogenomics.</title>
        <authorList>
            <person name="Vandepol N."/>
            <person name="Liber J."/>
            <person name="Desiro A."/>
            <person name="Na H."/>
            <person name="Kennedy M."/>
            <person name="Barry K."/>
            <person name="Grigoriev I.V."/>
            <person name="Miller A.N."/>
            <person name="O'Donnell K."/>
            <person name="Stajich J.E."/>
            <person name="Bonito G."/>
        </authorList>
    </citation>
    <scope>NUCLEOTIDE SEQUENCE</scope>
    <source>
        <strain evidence="2">REB-010B</strain>
    </source>
</reference>
<feature type="non-terminal residue" evidence="2">
    <location>
        <position position="178"/>
    </location>
</feature>
<evidence type="ECO:0000313" key="3">
    <source>
        <dbReference type="Proteomes" id="UP000738325"/>
    </source>
</evidence>
<dbReference type="Gene3D" id="3.80.10.10">
    <property type="entry name" value="Ribonuclease Inhibitor"/>
    <property type="match status" value="1"/>
</dbReference>
<dbReference type="Proteomes" id="UP000738325">
    <property type="component" value="Unassembled WGS sequence"/>
</dbReference>
<protein>
    <recommendedName>
        <fullName evidence="4">F-box protein</fullName>
    </recommendedName>
</protein>
<organism evidence="2 3">
    <name type="scientific">Dissophora globulifera</name>
    <dbReference type="NCBI Taxonomy" id="979702"/>
    <lineage>
        <taxon>Eukaryota</taxon>
        <taxon>Fungi</taxon>
        <taxon>Fungi incertae sedis</taxon>
        <taxon>Mucoromycota</taxon>
        <taxon>Mortierellomycotina</taxon>
        <taxon>Mortierellomycetes</taxon>
        <taxon>Mortierellales</taxon>
        <taxon>Mortierellaceae</taxon>
        <taxon>Dissophora</taxon>
    </lineage>
</organism>
<keyword evidence="3" id="KW-1185">Reference proteome</keyword>
<dbReference type="SUPFAM" id="SSF52047">
    <property type="entry name" value="RNI-like"/>
    <property type="match status" value="1"/>
</dbReference>
<feature type="non-terminal residue" evidence="2">
    <location>
        <position position="1"/>
    </location>
</feature>
<dbReference type="OrthoDB" id="550575at2759"/>
<gene>
    <name evidence="2" type="ORF">BGZ99_003823</name>
</gene>
<accession>A0A9P6UGN0</accession>
<name>A0A9P6UGN0_9FUNG</name>
<dbReference type="AlphaFoldDB" id="A0A9P6UGN0"/>
<dbReference type="InterPro" id="IPR032675">
    <property type="entry name" value="LRR_dom_sf"/>
</dbReference>
<sequence length="178" mass="20025">FMAKQQKDAKQLSAPAAGAAGSTGKKLYDGVWVPGGLQRLSLKNCFDVTNRGIRAIVRSCPMLEGLNLGGCESVSMQVFRGPWVCNKLQILNISEINVHPHITTKSMLLEEEIEDQRFPLTPLLKTHPSDDFRDDGHYDFMIPMTREDDLNDSDIDDEDGPVQEAKERFMYYNMDSAK</sequence>
<evidence type="ECO:0000313" key="2">
    <source>
        <dbReference type="EMBL" id="KAG0300315.1"/>
    </source>
</evidence>
<feature type="region of interest" description="Disordered" evidence="1">
    <location>
        <begin position="1"/>
        <end position="23"/>
    </location>
</feature>
<evidence type="ECO:0000256" key="1">
    <source>
        <dbReference type="SAM" id="MobiDB-lite"/>
    </source>
</evidence>
<proteinExistence type="predicted"/>